<keyword evidence="4" id="KW-1185">Reference proteome</keyword>
<evidence type="ECO:0000313" key="2">
    <source>
        <dbReference type="EMBL" id="KAA1082801.1"/>
    </source>
</evidence>
<evidence type="ECO:0000256" key="1">
    <source>
        <dbReference type="SAM" id="MobiDB-lite"/>
    </source>
</evidence>
<feature type="region of interest" description="Disordered" evidence="1">
    <location>
        <begin position="349"/>
        <end position="376"/>
    </location>
</feature>
<protein>
    <submittedName>
        <fullName evidence="2">Uncharacterized protein</fullName>
    </submittedName>
</protein>
<comment type="caution">
    <text evidence="2">The sequence shown here is derived from an EMBL/GenBank/DDBJ whole genome shotgun (WGS) entry which is preliminary data.</text>
</comment>
<feature type="compositionally biased region" description="Polar residues" evidence="1">
    <location>
        <begin position="535"/>
        <end position="552"/>
    </location>
</feature>
<feature type="compositionally biased region" description="Acidic residues" evidence="1">
    <location>
        <begin position="413"/>
        <end position="433"/>
    </location>
</feature>
<feature type="compositionally biased region" description="Basic residues" evidence="1">
    <location>
        <begin position="641"/>
        <end position="654"/>
    </location>
</feature>
<feature type="compositionally biased region" description="Polar residues" evidence="1">
    <location>
        <begin position="302"/>
        <end position="312"/>
    </location>
</feature>
<feature type="compositionally biased region" description="Polar residues" evidence="1">
    <location>
        <begin position="516"/>
        <end position="527"/>
    </location>
</feature>
<dbReference type="OrthoDB" id="3357341at2759"/>
<organism evidence="2 4">
    <name type="scientific">Puccinia graminis f. sp. tritici</name>
    <dbReference type="NCBI Taxonomy" id="56615"/>
    <lineage>
        <taxon>Eukaryota</taxon>
        <taxon>Fungi</taxon>
        <taxon>Dikarya</taxon>
        <taxon>Basidiomycota</taxon>
        <taxon>Pucciniomycotina</taxon>
        <taxon>Pucciniomycetes</taxon>
        <taxon>Pucciniales</taxon>
        <taxon>Pucciniaceae</taxon>
        <taxon>Puccinia</taxon>
    </lineage>
</organism>
<feature type="region of interest" description="Disordered" evidence="1">
    <location>
        <begin position="619"/>
        <end position="682"/>
    </location>
</feature>
<dbReference type="EMBL" id="VSWC01000119">
    <property type="protein sequence ID" value="KAA1082801.1"/>
    <property type="molecule type" value="Genomic_DNA"/>
</dbReference>
<evidence type="ECO:0000313" key="5">
    <source>
        <dbReference type="Proteomes" id="UP000325313"/>
    </source>
</evidence>
<name>A0A5B0N0N4_PUCGR</name>
<reference evidence="4 5" key="1">
    <citation type="submission" date="2019-05" db="EMBL/GenBank/DDBJ databases">
        <title>Emergence of the Ug99 lineage of the wheat stem rust pathogen through somatic hybridization.</title>
        <authorList>
            <person name="Li F."/>
            <person name="Upadhyaya N.M."/>
            <person name="Sperschneider J."/>
            <person name="Matny O."/>
            <person name="Nguyen-Phuc H."/>
            <person name="Mago R."/>
            <person name="Raley C."/>
            <person name="Miller M.E."/>
            <person name="Silverstein K.A.T."/>
            <person name="Henningsen E."/>
            <person name="Hirsch C.D."/>
            <person name="Visser B."/>
            <person name="Pretorius Z.A."/>
            <person name="Steffenson B.J."/>
            <person name="Schwessinger B."/>
            <person name="Dodds P.N."/>
            <person name="Figueroa M."/>
        </authorList>
    </citation>
    <scope>NUCLEOTIDE SEQUENCE [LARGE SCALE GENOMIC DNA]</scope>
    <source>
        <strain evidence="2">21-0</strain>
        <strain evidence="3 5">Ug99</strain>
    </source>
</reference>
<feature type="region of interest" description="Disordered" evidence="1">
    <location>
        <begin position="408"/>
        <end position="594"/>
    </location>
</feature>
<evidence type="ECO:0000313" key="4">
    <source>
        <dbReference type="Proteomes" id="UP000324748"/>
    </source>
</evidence>
<dbReference type="Proteomes" id="UP000324748">
    <property type="component" value="Unassembled WGS sequence"/>
</dbReference>
<feature type="compositionally biased region" description="Low complexity" evidence="1">
    <location>
        <begin position="553"/>
        <end position="571"/>
    </location>
</feature>
<dbReference type="AlphaFoldDB" id="A0A5B0N0N4"/>
<proteinExistence type="predicted"/>
<sequence length="699" mass="76747">MLDANLYTLNFVRSTSEPEKLFLIQESTGEPVYFRLRVPEGSETRSELYHATTLAPLGVFQHLSSKLKLISLANPSTTIELKNSGYIHFEWTFYFDRILKFCWRKDIIGMAGTKRGYTCWMCRKPDPDYPCAIYRPGTSTVPASCQFLDFNIRRIENLQDPRGLEFAIILALLGFTESLAEPEPRRSPPASPGYNSQRLISSGAPASLLPNFYDPPIEANEIRVTENSLPSDLVAQGHKLLDDPQFVYLSVHAATPEAFHQAAAIADQIKHDRLQWYGQELYQYQVDDIMSQEMSGGRPASVYSSASQTSKPHSSKIYLSRTPLEELLPKPPSPANKRIGKFAAFQWPQGEPRPSSFHGPFSSPSSSSPPLHSLQSRIRSGVHRPFSKIASIASFSSRSSAYYQHSITPYYLAEEDEEEEQEEEEEEEEEEVDDGRAKAEEVCQAEDHDDGQEEEEPRGGASACAKTGADSTHKKPEPFMVCVNELSGPMAPQSKRNSMVIVVEKAGSRESVRASRATSVGSNSVSPGQERVGSSVPSSEDSRETSLSPPCSTTTTATTTTATTTTATATTSDDDDGGHVERAESVRSCSSSLRSSASSFVEIILSSCCQTYSNAFGSSSPIQPARLPKSNHHQPESPFKRIARKNHSAWKRLSSHAPLLSSSSSKSAPHPSSSTSPASTPINSADFVANLFARKLHLS</sequence>
<dbReference type="Proteomes" id="UP000325313">
    <property type="component" value="Unassembled WGS sequence"/>
</dbReference>
<feature type="compositionally biased region" description="Acidic residues" evidence="1">
    <location>
        <begin position="443"/>
        <end position="456"/>
    </location>
</feature>
<dbReference type="EMBL" id="VDEP01000408">
    <property type="protein sequence ID" value="KAA1087985.1"/>
    <property type="molecule type" value="Genomic_DNA"/>
</dbReference>
<feature type="compositionally biased region" description="Low complexity" evidence="1">
    <location>
        <begin position="352"/>
        <end position="376"/>
    </location>
</feature>
<evidence type="ECO:0000313" key="3">
    <source>
        <dbReference type="EMBL" id="KAA1087985.1"/>
    </source>
</evidence>
<gene>
    <name evidence="2" type="ORF">PGT21_014994</name>
    <name evidence="3" type="ORF">PGTUg99_014385</name>
</gene>
<feature type="compositionally biased region" description="Low complexity" evidence="1">
    <location>
        <begin position="655"/>
        <end position="681"/>
    </location>
</feature>
<feature type="region of interest" description="Disordered" evidence="1">
    <location>
        <begin position="295"/>
        <end position="335"/>
    </location>
</feature>
<accession>A0A5B0N0N4</accession>